<evidence type="ECO:0000259" key="1">
    <source>
        <dbReference type="Pfam" id="PF13490"/>
    </source>
</evidence>
<proteinExistence type="predicted"/>
<evidence type="ECO:0000313" key="3">
    <source>
        <dbReference type="Proteomes" id="UP000276905"/>
    </source>
</evidence>
<feature type="domain" description="Putative zinc-finger" evidence="1">
    <location>
        <begin position="12"/>
        <end position="46"/>
    </location>
</feature>
<protein>
    <submittedName>
        <fullName evidence="2">Zf-HC2 domain-containing protein</fullName>
    </submittedName>
</protein>
<reference evidence="2 3" key="1">
    <citation type="submission" date="2018-10" db="EMBL/GenBank/DDBJ databases">
        <title>GWAS and RNA-Seq identify cryptic mechanisms of antimicrobial resistance in Acinetobacter baumannii.</title>
        <authorList>
            <person name="Sahl J.W."/>
        </authorList>
    </citation>
    <scope>NUCLEOTIDE SEQUENCE [LARGE SCALE GENOMIC DNA]</scope>
    <source>
        <strain evidence="2 3">TG41018</strain>
    </source>
</reference>
<accession>A0A1V0KCR3</accession>
<dbReference type="Proteomes" id="UP000276905">
    <property type="component" value="Unassembled WGS sequence"/>
</dbReference>
<gene>
    <name evidence="2" type="ORF">EA756_11390</name>
</gene>
<dbReference type="AlphaFoldDB" id="A0A1V0KCR3"/>
<organism evidence="2 3">
    <name type="scientific">Acinetobacter lactucae</name>
    <dbReference type="NCBI Taxonomy" id="1785128"/>
    <lineage>
        <taxon>Bacteria</taxon>
        <taxon>Pseudomonadati</taxon>
        <taxon>Pseudomonadota</taxon>
        <taxon>Gammaproteobacteria</taxon>
        <taxon>Moraxellales</taxon>
        <taxon>Moraxellaceae</taxon>
        <taxon>Acinetobacter</taxon>
        <taxon>Acinetobacter calcoaceticus/baumannii complex</taxon>
    </lineage>
</organism>
<evidence type="ECO:0000313" key="2">
    <source>
        <dbReference type="EMBL" id="RSO56297.1"/>
    </source>
</evidence>
<dbReference type="Pfam" id="PF13490">
    <property type="entry name" value="zf-HC2"/>
    <property type="match status" value="1"/>
</dbReference>
<comment type="caution">
    <text evidence="2">The sequence shown here is derived from an EMBL/GenBank/DDBJ whole genome shotgun (WGS) entry which is preliminary data.</text>
</comment>
<sequence>MVIEGGLFMLTCRQATQLLSEKQDRPLFLREQSNLQLHLLACRSCRRYAKQIKTISQLSKAFKSFDG</sequence>
<dbReference type="InterPro" id="IPR027383">
    <property type="entry name" value="Znf_put"/>
</dbReference>
<name>A0A1V0KCR3_9GAMM</name>
<dbReference type="EMBL" id="RFES01000007">
    <property type="protein sequence ID" value="RSO56297.1"/>
    <property type="molecule type" value="Genomic_DNA"/>
</dbReference>
<dbReference type="KEGG" id="alc:OTEC02_12115"/>